<dbReference type="InterPro" id="IPR020094">
    <property type="entry name" value="TruA/RsuA/RluB/E/F_N"/>
</dbReference>
<dbReference type="InterPro" id="IPR020097">
    <property type="entry name" value="PsdUridine_synth_TruA_a/b_dom"/>
</dbReference>
<dbReference type="CDD" id="cd02570">
    <property type="entry name" value="PseudoU_synth_EcTruA"/>
    <property type="match status" value="1"/>
</dbReference>
<evidence type="ECO:0000256" key="6">
    <source>
        <dbReference type="PIRSR" id="PIRSR001430-2"/>
    </source>
</evidence>
<name>A0A4S8QGL4_9ACTN</name>
<dbReference type="Gene3D" id="3.30.70.580">
    <property type="entry name" value="Pseudouridine synthase I, catalytic domain, N-terminal subdomain"/>
    <property type="match status" value="1"/>
</dbReference>
<feature type="active site" description="Nucleophile" evidence="4 5">
    <location>
        <position position="92"/>
    </location>
</feature>
<dbReference type="SUPFAM" id="SSF55120">
    <property type="entry name" value="Pseudouridine synthase"/>
    <property type="match status" value="1"/>
</dbReference>
<dbReference type="GO" id="GO:0160147">
    <property type="term" value="F:tRNA pseudouridine(38-40) synthase activity"/>
    <property type="evidence" value="ECO:0007669"/>
    <property type="project" value="UniProtKB-EC"/>
</dbReference>
<evidence type="ECO:0000256" key="4">
    <source>
        <dbReference type="HAMAP-Rule" id="MF_00171"/>
    </source>
</evidence>
<evidence type="ECO:0000256" key="2">
    <source>
        <dbReference type="ARBA" id="ARBA00022694"/>
    </source>
</evidence>
<dbReference type="HAMAP" id="MF_00171">
    <property type="entry name" value="TruA"/>
    <property type="match status" value="1"/>
</dbReference>
<evidence type="ECO:0000256" key="5">
    <source>
        <dbReference type="PIRSR" id="PIRSR001430-1"/>
    </source>
</evidence>
<keyword evidence="3 4" id="KW-0413">Isomerase</keyword>
<gene>
    <name evidence="4 9" type="primary">truA</name>
    <name evidence="9" type="ORF">FAB82_16945</name>
</gene>
<feature type="binding site" evidence="4 6">
    <location>
        <position position="153"/>
    </location>
    <ligand>
        <name>substrate</name>
    </ligand>
</feature>
<keyword evidence="10" id="KW-1185">Reference proteome</keyword>
<dbReference type="EC" id="5.4.99.12" evidence="4"/>
<dbReference type="PANTHER" id="PTHR11142:SF0">
    <property type="entry name" value="TRNA PSEUDOURIDINE SYNTHASE-LIKE 1"/>
    <property type="match status" value="1"/>
</dbReference>
<protein>
    <recommendedName>
        <fullName evidence="4">tRNA pseudouridine synthase A</fullName>
        <ecNumber evidence="4">5.4.99.12</ecNumber>
    </recommendedName>
    <alternativeName>
        <fullName evidence="4">tRNA pseudouridine(38-40) synthase</fullName>
    </alternativeName>
    <alternativeName>
        <fullName evidence="4">tRNA pseudouridylate synthase I</fullName>
    </alternativeName>
    <alternativeName>
        <fullName evidence="4">tRNA-uridine isomerase I</fullName>
    </alternativeName>
</protein>
<dbReference type="GO" id="GO:0003723">
    <property type="term" value="F:RNA binding"/>
    <property type="evidence" value="ECO:0007669"/>
    <property type="project" value="InterPro"/>
</dbReference>
<dbReference type="Proteomes" id="UP000308760">
    <property type="component" value="Unassembled WGS sequence"/>
</dbReference>
<dbReference type="FunFam" id="3.30.70.660:FF:000003">
    <property type="entry name" value="tRNA pseudouridine synthase A"/>
    <property type="match status" value="1"/>
</dbReference>
<evidence type="ECO:0000259" key="8">
    <source>
        <dbReference type="Pfam" id="PF01416"/>
    </source>
</evidence>
<evidence type="ECO:0000256" key="3">
    <source>
        <dbReference type="ARBA" id="ARBA00023235"/>
    </source>
</evidence>
<comment type="subunit">
    <text evidence="4">Homodimer.</text>
</comment>
<dbReference type="PIRSF" id="PIRSF001430">
    <property type="entry name" value="tRNA_psdUrid_synth"/>
    <property type="match status" value="1"/>
</dbReference>
<comment type="similarity">
    <text evidence="1 4 7">Belongs to the tRNA pseudouridine synthase TruA family.</text>
</comment>
<comment type="catalytic activity">
    <reaction evidence="4 7">
        <text>uridine(38/39/40) in tRNA = pseudouridine(38/39/40) in tRNA</text>
        <dbReference type="Rhea" id="RHEA:22376"/>
        <dbReference type="Rhea" id="RHEA-COMP:10085"/>
        <dbReference type="Rhea" id="RHEA-COMP:10087"/>
        <dbReference type="ChEBI" id="CHEBI:65314"/>
        <dbReference type="ChEBI" id="CHEBI:65315"/>
        <dbReference type="EC" id="5.4.99.12"/>
    </reaction>
</comment>
<comment type="caution">
    <text evidence="9">The sequence shown here is derived from an EMBL/GenBank/DDBJ whole genome shotgun (WGS) entry which is preliminary data.</text>
</comment>
<keyword evidence="2 4" id="KW-0819">tRNA processing</keyword>
<dbReference type="OrthoDB" id="9811823at2"/>
<evidence type="ECO:0000256" key="1">
    <source>
        <dbReference type="ARBA" id="ARBA00009375"/>
    </source>
</evidence>
<comment type="caution">
    <text evidence="4">Lacks conserved residue(s) required for the propagation of feature annotation.</text>
</comment>
<dbReference type="AlphaFoldDB" id="A0A4S8QGL4"/>
<dbReference type="InterPro" id="IPR020095">
    <property type="entry name" value="PsdUridine_synth_TruA_C"/>
</dbReference>
<dbReference type="NCBIfam" id="TIGR00071">
    <property type="entry name" value="hisT_truA"/>
    <property type="match status" value="1"/>
</dbReference>
<organism evidence="9 10">
    <name type="scientific">Glycomyces buryatensis</name>
    <dbReference type="NCBI Taxonomy" id="2570927"/>
    <lineage>
        <taxon>Bacteria</taxon>
        <taxon>Bacillati</taxon>
        <taxon>Actinomycetota</taxon>
        <taxon>Actinomycetes</taxon>
        <taxon>Glycomycetales</taxon>
        <taxon>Glycomycetaceae</taxon>
        <taxon>Glycomyces</taxon>
    </lineage>
</organism>
<comment type="function">
    <text evidence="4">Formation of pseudouridine at positions 38, 39 and 40 in the anticodon stem and loop of transfer RNAs.</text>
</comment>
<dbReference type="PANTHER" id="PTHR11142">
    <property type="entry name" value="PSEUDOURIDYLATE SYNTHASE"/>
    <property type="match status" value="1"/>
</dbReference>
<evidence type="ECO:0000313" key="9">
    <source>
        <dbReference type="EMBL" id="THV39804.1"/>
    </source>
</evidence>
<dbReference type="Pfam" id="PF01416">
    <property type="entry name" value="PseudoU_synth_1"/>
    <property type="match status" value="1"/>
</dbReference>
<sequence length="310" mass="34412">MLCARFALSGRGCAVDKSVDEGAGEGTGEDVDERVDGARPTTRLRLGVAYDGADFSGWALQPGLRTVAAEVIRGLELLFGELRDFTVAGRTDAGVHATGQVVHVDVPTAKWEDLRERLLWRLRGILPPDVRVTAAEAVDPSFNARFAAHWRRYRYRVADATYGVNPLRRLDTLAHPRPLDVERMHAACQRLLGEHDFVGFCKQREGATTIRELQQYDWTRDEDGVAVATVRADAFCHSMVRSLVGAALAVGDGRRDEDWLASILQLGERANDVHVVGPHGLTLLEVDYSEDSEDWKTRIDLTRRVRTLGN</sequence>
<reference evidence="10" key="1">
    <citation type="submission" date="2019-04" db="EMBL/GenBank/DDBJ databases">
        <title>Nocardioides xinjiangensis sp. nov.</title>
        <authorList>
            <person name="Liu S."/>
        </authorList>
    </citation>
    <scope>NUCLEOTIDE SEQUENCE [LARGE SCALE GENOMIC DNA]</scope>
    <source>
        <strain evidence="10">18</strain>
    </source>
</reference>
<reference evidence="9 10" key="2">
    <citation type="submission" date="2019-05" db="EMBL/GenBank/DDBJ databases">
        <title>Glycomyces buryatensis sp. nov.</title>
        <authorList>
            <person name="Nikitina E."/>
        </authorList>
    </citation>
    <scope>NUCLEOTIDE SEQUENCE [LARGE SCALE GENOMIC DNA]</scope>
    <source>
        <strain evidence="9 10">18</strain>
    </source>
</reference>
<proteinExistence type="inferred from homology"/>
<accession>A0A4S8QGL4</accession>
<dbReference type="EMBL" id="STGY01000062">
    <property type="protein sequence ID" value="THV39804.1"/>
    <property type="molecule type" value="Genomic_DNA"/>
</dbReference>
<dbReference type="InterPro" id="IPR001406">
    <property type="entry name" value="PsdUridine_synth_TruA"/>
</dbReference>
<evidence type="ECO:0000256" key="7">
    <source>
        <dbReference type="RuleBase" id="RU003792"/>
    </source>
</evidence>
<evidence type="ECO:0000313" key="10">
    <source>
        <dbReference type="Proteomes" id="UP000308760"/>
    </source>
</evidence>
<dbReference type="InterPro" id="IPR020103">
    <property type="entry name" value="PsdUridine_synth_cat_dom_sf"/>
</dbReference>
<dbReference type="GO" id="GO:0031119">
    <property type="term" value="P:tRNA pseudouridine synthesis"/>
    <property type="evidence" value="ECO:0007669"/>
    <property type="project" value="UniProtKB-UniRule"/>
</dbReference>
<feature type="domain" description="Pseudouridine synthase I TruA alpha/beta" evidence="8">
    <location>
        <begin position="187"/>
        <end position="289"/>
    </location>
</feature>
<dbReference type="Gene3D" id="3.30.70.660">
    <property type="entry name" value="Pseudouridine synthase I, catalytic domain, C-terminal subdomain"/>
    <property type="match status" value="1"/>
</dbReference>